<accession>A0AAW0D086</accession>
<dbReference type="GO" id="GO:0016787">
    <property type="term" value="F:hydrolase activity"/>
    <property type="evidence" value="ECO:0007669"/>
    <property type="project" value="UniProtKB-KW"/>
</dbReference>
<dbReference type="InterPro" id="IPR029058">
    <property type="entry name" value="AB_hydrolase_fold"/>
</dbReference>
<dbReference type="SUPFAM" id="SSF53474">
    <property type="entry name" value="alpha/beta-Hydrolases"/>
    <property type="match status" value="1"/>
</dbReference>
<evidence type="ECO:0000313" key="3">
    <source>
        <dbReference type="Proteomes" id="UP001362999"/>
    </source>
</evidence>
<dbReference type="InterPro" id="IPR052897">
    <property type="entry name" value="Sec-Metab_Biosynth_Hydrolase"/>
</dbReference>
<proteinExistence type="predicted"/>
<evidence type="ECO:0000259" key="1">
    <source>
        <dbReference type="Pfam" id="PF12697"/>
    </source>
</evidence>
<keyword evidence="2" id="KW-0378">Hydrolase</keyword>
<dbReference type="PANTHER" id="PTHR37017:SF13">
    <property type="entry name" value="AB HYDROLASE-1 DOMAIN-CONTAINING PROTEIN"/>
    <property type="match status" value="1"/>
</dbReference>
<protein>
    <submittedName>
        <fullName evidence="2">AB hydrolase-1 domain-containing protein</fullName>
    </submittedName>
</protein>
<name>A0AAW0D086_9AGAR</name>
<dbReference type="EMBL" id="JAWWNJ010000011">
    <property type="protein sequence ID" value="KAK7044431.1"/>
    <property type="molecule type" value="Genomic_DNA"/>
</dbReference>
<dbReference type="InterPro" id="IPR000073">
    <property type="entry name" value="AB_hydrolase_1"/>
</dbReference>
<dbReference type="Gene3D" id="3.40.50.1820">
    <property type="entry name" value="alpha/beta hydrolase"/>
    <property type="match status" value="1"/>
</dbReference>
<dbReference type="Pfam" id="PF12697">
    <property type="entry name" value="Abhydrolase_6"/>
    <property type="match status" value="1"/>
</dbReference>
<reference evidence="2 3" key="1">
    <citation type="journal article" date="2024" name="J Genomics">
        <title>Draft genome sequencing and assembly of Favolaschia claudopus CIRM-BRFM 2984 isolated from oak limbs.</title>
        <authorList>
            <person name="Navarro D."/>
            <person name="Drula E."/>
            <person name="Chaduli D."/>
            <person name="Cazenave R."/>
            <person name="Ahrendt S."/>
            <person name="Wang J."/>
            <person name="Lipzen A."/>
            <person name="Daum C."/>
            <person name="Barry K."/>
            <person name="Grigoriev I.V."/>
            <person name="Favel A."/>
            <person name="Rosso M.N."/>
            <person name="Martin F."/>
        </authorList>
    </citation>
    <scope>NUCLEOTIDE SEQUENCE [LARGE SCALE GENOMIC DNA]</scope>
    <source>
        <strain evidence="2 3">CIRM-BRFM 2984</strain>
    </source>
</reference>
<organism evidence="2 3">
    <name type="scientific">Favolaschia claudopus</name>
    <dbReference type="NCBI Taxonomy" id="2862362"/>
    <lineage>
        <taxon>Eukaryota</taxon>
        <taxon>Fungi</taxon>
        <taxon>Dikarya</taxon>
        <taxon>Basidiomycota</taxon>
        <taxon>Agaricomycotina</taxon>
        <taxon>Agaricomycetes</taxon>
        <taxon>Agaricomycetidae</taxon>
        <taxon>Agaricales</taxon>
        <taxon>Marasmiineae</taxon>
        <taxon>Mycenaceae</taxon>
        <taxon>Favolaschia</taxon>
    </lineage>
</organism>
<comment type="caution">
    <text evidence="2">The sequence shown here is derived from an EMBL/GenBank/DDBJ whole genome shotgun (WGS) entry which is preliminary data.</text>
</comment>
<dbReference type="AlphaFoldDB" id="A0AAW0D086"/>
<gene>
    <name evidence="2" type="ORF">R3P38DRAFT_2878690</name>
</gene>
<sequence length="254" mass="27373">MSASRPVIVFIPGSFEPASLYTTVVADLESHGYEAHAIELETVGRRDTPPSMYDDAAKVASLIHKLADEGKDVVLVPHSYGGMVACEASKGLAKSVREREGKRGGVAKIVFVTAVAPLLGQSVKDLFPAGALDFTSQRMDICKPTQLQSQRSGDLPFDEAFAIASKLPDHVAASYTQPITYAPYKDIPSSYLFCENDKLIVPELQEKMIAGMESEMPMGTKVDRHSVKADHGIVLSQPKAVVEVVRRVVGGTAE</sequence>
<evidence type="ECO:0000313" key="2">
    <source>
        <dbReference type="EMBL" id="KAK7044431.1"/>
    </source>
</evidence>
<dbReference type="PANTHER" id="PTHR37017">
    <property type="entry name" value="AB HYDROLASE-1 DOMAIN-CONTAINING PROTEIN-RELATED"/>
    <property type="match status" value="1"/>
</dbReference>
<feature type="domain" description="AB hydrolase-1" evidence="1">
    <location>
        <begin position="8"/>
        <end position="243"/>
    </location>
</feature>
<dbReference type="Proteomes" id="UP001362999">
    <property type="component" value="Unassembled WGS sequence"/>
</dbReference>
<keyword evidence="3" id="KW-1185">Reference proteome</keyword>